<keyword evidence="4" id="KW-1185">Reference proteome</keyword>
<feature type="region of interest" description="Disordered" evidence="1">
    <location>
        <begin position="348"/>
        <end position="371"/>
    </location>
</feature>
<proteinExistence type="predicted"/>
<evidence type="ECO:0000256" key="2">
    <source>
        <dbReference type="SAM" id="Phobius"/>
    </source>
</evidence>
<evidence type="ECO:0000313" key="3">
    <source>
        <dbReference type="EMBL" id="GMH65804.1"/>
    </source>
</evidence>
<accession>A0A9W7A4V8</accession>
<feature type="transmembrane region" description="Helical" evidence="2">
    <location>
        <begin position="295"/>
        <end position="314"/>
    </location>
</feature>
<keyword evidence="2" id="KW-1133">Transmembrane helix</keyword>
<feature type="transmembrane region" description="Helical" evidence="2">
    <location>
        <begin position="248"/>
        <end position="267"/>
    </location>
</feature>
<reference evidence="4" key="1">
    <citation type="journal article" date="2023" name="Commun. Biol.">
        <title>Genome analysis of Parmales, the sister group of diatoms, reveals the evolutionary specialization of diatoms from phago-mixotrophs to photoautotrophs.</title>
        <authorList>
            <person name="Ban H."/>
            <person name="Sato S."/>
            <person name="Yoshikawa S."/>
            <person name="Yamada K."/>
            <person name="Nakamura Y."/>
            <person name="Ichinomiya M."/>
            <person name="Sato N."/>
            <person name="Blanc-Mathieu R."/>
            <person name="Endo H."/>
            <person name="Kuwata A."/>
            <person name="Ogata H."/>
        </authorList>
    </citation>
    <scope>NUCLEOTIDE SEQUENCE [LARGE SCALE GENOMIC DNA]</scope>
    <source>
        <strain evidence="4">NIES 3701</strain>
    </source>
</reference>
<dbReference type="EMBL" id="BRXY01000103">
    <property type="protein sequence ID" value="GMH65804.1"/>
    <property type="molecule type" value="Genomic_DNA"/>
</dbReference>
<dbReference type="OrthoDB" id="10430322at2759"/>
<protein>
    <submittedName>
        <fullName evidence="3">Uncharacterized protein</fullName>
    </submittedName>
</protein>
<keyword evidence="2" id="KW-0472">Membrane</keyword>
<evidence type="ECO:0000313" key="4">
    <source>
        <dbReference type="Proteomes" id="UP001165085"/>
    </source>
</evidence>
<evidence type="ECO:0000256" key="1">
    <source>
        <dbReference type="SAM" id="MobiDB-lite"/>
    </source>
</evidence>
<organism evidence="3 4">
    <name type="scientific">Triparma strigata</name>
    <dbReference type="NCBI Taxonomy" id="1606541"/>
    <lineage>
        <taxon>Eukaryota</taxon>
        <taxon>Sar</taxon>
        <taxon>Stramenopiles</taxon>
        <taxon>Ochrophyta</taxon>
        <taxon>Bolidophyceae</taxon>
        <taxon>Parmales</taxon>
        <taxon>Triparmaceae</taxon>
        <taxon>Triparma</taxon>
    </lineage>
</organism>
<sequence length="371" mass="40499">MTTAKPWDLLTTPAPYCSAIMTLLSALEAPAPQTFPVALQSYLTYHTVFSGNSHVVAQGADDAEFGAYIVKGRIARLSRKVSSFSRKVEDVTVFQCRPHPSASPAGLEELFEASASAEDSTVQEALTPSVASPEVKIAYDASTLFDEADPIMQKFISSVSACVRARISSSILYVMLSKICLVSGFAENRGVEFHPQFALCYGGKKSPSLNVKVNMPTITLKHENTKLVMWFVRSDVKIKDGSKGFKKVASWMLLMTAFLTYGIHFVLTMDGGLYCDYGLFKSVCEGYGNDQVEDWVGSSVKVCVAVCIVAYYGLKTMTKVWDKQELTFLKDLKKQFYAEVKREGGEGVKGVVSSGKAGGGSAGRRTKKHKK</sequence>
<comment type="caution">
    <text evidence="3">The sequence shown here is derived from an EMBL/GenBank/DDBJ whole genome shotgun (WGS) entry which is preliminary data.</text>
</comment>
<keyword evidence="2" id="KW-0812">Transmembrane</keyword>
<gene>
    <name evidence="3" type="ORF">TrST_g212</name>
</gene>
<name>A0A9W7A4V8_9STRA</name>
<dbReference type="AlphaFoldDB" id="A0A9W7A4V8"/>
<dbReference type="Proteomes" id="UP001165085">
    <property type="component" value="Unassembled WGS sequence"/>
</dbReference>